<gene>
    <name evidence="2" type="ORF">B0T25DRAFT_584941</name>
</gene>
<dbReference type="AlphaFoldDB" id="A0AAJ0MA03"/>
<keyword evidence="3" id="KW-1185">Reference proteome</keyword>
<feature type="compositionally biased region" description="Basic and acidic residues" evidence="1">
    <location>
        <begin position="47"/>
        <end position="59"/>
    </location>
</feature>
<proteinExistence type="predicted"/>
<feature type="region of interest" description="Disordered" evidence="1">
    <location>
        <begin position="1"/>
        <end position="152"/>
    </location>
</feature>
<reference evidence="2" key="2">
    <citation type="submission" date="2023-06" db="EMBL/GenBank/DDBJ databases">
        <authorList>
            <consortium name="Lawrence Berkeley National Laboratory"/>
            <person name="Haridas S."/>
            <person name="Hensen N."/>
            <person name="Bonometti L."/>
            <person name="Westerberg I."/>
            <person name="Brannstrom I.O."/>
            <person name="Guillou S."/>
            <person name="Cros-Aarteil S."/>
            <person name="Calhoun S."/>
            <person name="Kuo A."/>
            <person name="Mondo S."/>
            <person name="Pangilinan J."/>
            <person name="Riley R."/>
            <person name="Labutti K."/>
            <person name="Andreopoulos B."/>
            <person name="Lipzen A."/>
            <person name="Chen C."/>
            <person name="Yanf M."/>
            <person name="Daum C."/>
            <person name="Ng V."/>
            <person name="Clum A."/>
            <person name="Steindorff A."/>
            <person name="Ohm R."/>
            <person name="Martin F."/>
            <person name="Silar P."/>
            <person name="Natvig D."/>
            <person name="Lalanne C."/>
            <person name="Gautier V."/>
            <person name="Ament-Velasquez S.L."/>
            <person name="Kruys A."/>
            <person name="Hutchinson M.I."/>
            <person name="Powell A.J."/>
            <person name="Barry K."/>
            <person name="Miller A.N."/>
            <person name="Grigoriev I.V."/>
            <person name="Debuchy R."/>
            <person name="Gladieux P."/>
            <person name="Thoren M.H."/>
            <person name="Johannesson H."/>
        </authorList>
    </citation>
    <scope>NUCLEOTIDE SEQUENCE</scope>
    <source>
        <strain evidence="2">CBS 955.72</strain>
    </source>
</reference>
<feature type="compositionally biased region" description="Low complexity" evidence="1">
    <location>
        <begin position="358"/>
        <end position="385"/>
    </location>
</feature>
<organism evidence="2 3">
    <name type="scientific">Lasiosphaeria hispida</name>
    <dbReference type="NCBI Taxonomy" id="260671"/>
    <lineage>
        <taxon>Eukaryota</taxon>
        <taxon>Fungi</taxon>
        <taxon>Dikarya</taxon>
        <taxon>Ascomycota</taxon>
        <taxon>Pezizomycotina</taxon>
        <taxon>Sordariomycetes</taxon>
        <taxon>Sordariomycetidae</taxon>
        <taxon>Sordariales</taxon>
        <taxon>Lasiosphaeriaceae</taxon>
        <taxon>Lasiosphaeria</taxon>
    </lineage>
</organism>
<evidence type="ECO:0000313" key="3">
    <source>
        <dbReference type="Proteomes" id="UP001275084"/>
    </source>
</evidence>
<feature type="compositionally biased region" description="Low complexity" evidence="1">
    <location>
        <begin position="418"/>
        <end position="429"/>
    </location>
</feature>
<feature type="compositionally biased region" description="Low complexity" evidence="1">
    <location>
        <begin position="73"/>
        <end position="83"/>
    </location>
</feature>
<feature type="compositionally biased region" description="Polar residues" evidence="1">
    <location>
        <begin position="399"/>
        <end position="417"/>
    </location>
</feature>
<evidence type="ECO:0000313" key="2">
    <source>
        <dbReference type="EMBL" id="KAK3344117.1"/>
    </source>
</evidence>
<dbReference type="EMBL" id="JAUIQD010000007">
    <property type="protein sequence ID" value="KAK3344117.1"/>
    <property type="molecule type" value="Genomic_DNA"/>
</dbReference>
<reference evidence="2" key="1">
    <citation type="journal article" date="2023" name="Mol. Phylogenet. Evol.">
        <title>Genome-scale phylogeny and comparative genomics of the fungal order Sordariales.</title>
        <authorList>
            <person name="Hensen N."/>
            <person name="Bonometti L."/>
            <person name="Westerberg I."/>
            <person name="Brannstrom I.O."/>
            <person name="Guillou S."/>
            <person name="Cros-Aarteil S."/>
            <person name="Calhoun S."/>
            <person name="Haridas S."/>
            <person name="Kuo A."/>
            <person name="Mondo S."/>
            <person name="Pangilinan J."/>
            <person name="Riley R."/>
            <person name="LaButti K."/>
            <person name="Andreopoulos B."/>
            <person name="Lipzen A."/>
            <person name="Chen C."/>
            <person name="Yan M."/>
            <person name="Daum C."/>
            <person name="Ng V."/>
            <person name="Clum A."/>
            <person name="Steindorff A."/>
            <person name="Ohm R.A."/>
            <person name="Martin F."/>
            <person name="Silar P."/>
            <person name="Natvig D.O."/>
            <person name="Lalanne C."/>
            <person name="Gautier V."/>
            <person name="Ament-Velasquez S.L."/>
            <person name="Kruys A."/>
            <person name="Hutchinson M.I."/>
            <person name="Powell A.J."/>
            <person name="Barry K."/>
            <person name="Miller A.N."/>
            <person name="Grigoriev I.V."/>
            <person name="Debuchy R."/>
            <person name="Gladieux P."/>
            <person name="Hiltunen Thoren M."/>
            <person name="Johannesson H."/>
        </authorList>
    </citation>
    <scope>NUCLEOTIDE SEQUENCE</scope>
    <source>
        <strain evidence="2">CBS 955.72</strain>
    </source>
</reference>
<evidence type="ECO:0000256" key="1">
    <source>
        <dbReference type="SAM" id="MobiDB-lite"/>
    </source>
</evidence>
<dbReference type="Proteomes" id="UP001275084">
    <property type="component" value="Unassembled WGS sequence"/>
</dbReference>
<name>A0AAJ0MA03_9PEZI</name>
<feature type="region of interest" description="Disordered" evidence="1">
    <location>
        <begin position="338"/>
        <end position="438"/>
    </location>
</feature>
<sequence length="776" mass="86311">MSPGGESTISSASNDSGPGGGAPLGICPDDIVSQLPGRGLKKQWATRAEENENFRHEDPSTALSLVAPPSSPETPKAKPAAPVKEPRTPPMQPSRYQFIPPALPVYDYGGSDPNQLLLPRPPPSPSVESLATYTGSSDESDDEPQPFHRASPHEPVDVVCELTHKIMVRAWGIRKGIQKATHLPENFLDAVLTDVSELVKSAIRLNILAEGAAQLFENQEAEQQRIRADIAKELVKHDKVYDEMRSEIQGLNVQLQKEQEVRRGLEVVVDTMRQQQIDNLATIQFLREQVDGKRNMWMQIQKLPEHQAMPLDYVHYTQTESGSFSYAPDTRSQGVWTRPGLVTAGRPSQPPTWKFPPSVASSVTSSGNGSVRSSGHGSVHSSIRSQGARKPSAPASLVSRASHNTSHNISHGTWKTPSSVVSSGHSSHGNWRPPVSVTQGISAPRSLEITRPAHQTHRTSGSLELRYEAGSPPSVNTGANPIYFPRGLTHTSQAVEEAVARGLKNPVKFWGDEFNTMFAMSLGVCMSYAEMSRVRDLSEHVQATSRSLWDYMSQLLYPDSRKNGSTHATMLLNDDSSRPYFMDRIVLQHILSTIFTYDGWLGYDLATDHEMIETERLLNTQEIYKTHERQKLLDRRAALVINMMDGHRWAAFRQFKVNDHYQKLRKVIGPLIPNPPMVDGRTDAFYDLFSITEMAWELSAKLWLSRLSFSYVWNDAGAKFSMDSHTALNSDVEELVLQAKQHRVKLAVTPGITMRNDMGMNILPQQILKSGVLIMK</sequence>
<protein>
    <submittedName>
        <fullName evidence="2">Uncharacterized protein</fullName>
    </submittedName>
</protein>
<comment type="caution">
    <text evidence="2">The sequence shown here is derived from an EMBL/GenBank/DDBJ whole genome shotgun (WGS) entry which is preliminary data.</text>
</comment>
<feature type="compositionally biased region" description="Polar residues" evidence="1">
    <location>
        <begin position="1"/>
        <end position="16"/>
    </location>
</feature>
<accession>A0AAJ0MA03</accession>